<keyword evidence="7 10" id="KW-0443">Lipid metabolism</keyword>
<dbReference type="EC" id="2.1.3.15" evidence="10"/>
<evidence type="ECO:0000256" key="10">
    <source>
        <dbReference type="HAMAP-Rule" id="MF_00823"/>
    </source>
</evidence>
<dbReference type="NCBIfam" id="NF004344">
    <property type="entry name" value="PRK05724.1"/>
    <property type="match status" value="1"/>
</dbReference>
<name>A0A1L8D5A2_9THEO</name>
<keyword evidence="5 10" id="KW-0276">Fatty acid metabolism</keyword>
<evidence type="ECO:0000256" key="7">
    <source>
        <dbReference type="ARBA" id="ARBA00023098"/>
    </source>
</evidence>
<dbReference type="RefSeq" id="WP_075866460.1">
    <property type="nucleotide sequence ID" value="NZ_BDJL01000132.1"/>
</dbReference>
<dbReference type="GO" id="GO:0005524">
    <property type="term" value="F:ATP binding"/>
    <property type="evidence" value="ECO:0007669"/>
    <property type="project" value="UniProtKB-KW"/>
</dbReference>
<protein>
    <recommendedName>
        <fullName evidence="10">Acetyl-coenzyme A carboxylase carboxyl transferase subunit alpha</fullName>
        <shortName evidence="10">ACCase subunit alpha</shortName>
        <shortName evidence="10">Acetyl-CoA carboxylase carboxyltransferase subunit alpha</shortName>
        <ecNumber evidence="10">2.1.3.15</ecNumber>
    </recommendedName>
</protein>
<dbReference type="GO" id="GO:0016743">
    <property type="term" value="F:carboxyl- or carbamoyltransferase activity"/>
    <property type="evidence" value="ECO:0007669"/>
    <property type="project" value="UniProtKB-UniRule"/>
</dbReference>
<evidence type="ECO:0000256" key="1">
    <source>
        <dbReference type="ARBA" id="ARBA00004956"/>
    </source>
</evidence>
<dbReference type="NCBIfam" id="NF041504">
    <property type="entry name" value="AccA_sub"/>
    <property type="match status" value="1"/>
</dbReference>
<dbReference type="EMBL" id="BDJL01000132">
    <property type="protein sequence ID" value="GAV26294.1"/>
    <property type="molecule type" value="Genomic_DNA"/>
</dbReference>
<keyword evidence="3 10" id="KW-0808">Transferase</keyword>
<evidence type="ECO:0000256" key="9">
    <source>
        <dbReference type="ARBA" id="ARBA00049152"/>
    </source>
</evidence>
<keyword evidence="10" id="KW-0963">Cytoplasm</keyword>
<comment type="function">
    <text evidence="10">Component of the acetyl coenzyme A carboxylase (ACC) complex. First, biotin carboxylase catalyzes the carboxylation of biotin on its carrier protein (BCCP) and then the CO(2) group is transferred by the carboxyltransferase to acetyl-CoA to form malonyl-CoA.</text>
</comment>
<keyword evidence="14" id="KW-1185">Reference proteome</keyword>
<evidence type="ECO:0000313" key="13">
    <source>
        <dbReference type="EMBL" id="GAV26294.1"/>
    </source>
</evidence>
<proteinExistence type="inferred from homology"/>
<evidence type="ECO:0000256" key="5">
    <source>
        <dbReference type="ARBA" id="ARBA00022832"/>
    </source>
</evidence>
<dbReference type="Gene3D" id="3.90.226.10">
    <property type="entry name" value="2-enoyl-CoA Hydratase, Chain A, domain 1"/>
    <property type="match status" value="1"/>
</dbReference>
<evidence type="ECO:0000256" key="3">
    <source>
        <dbReference type="ARBA" id="ARBA00022679"/>
    </source>
</evidence>
<comment type="subunit">
    <text evidence="10">Acetyl-CoA carboxylase is a heterohexamer composed of biotin carboxyl carrier protein (AccB), biotin carboxylase (AccC) and two subunits each of ACCase subunit alpha (AccA) and ACCase subunit beta (AccD).</text>
</comment>
<dbReference type="UniPathway" id="UPA00655">
    <property type="reaction ID" value="UER00711"/>
</dbReference>
<gene>
    <name evidence="10" type="primary">accA</name>
    <name evidence="13" type="ORF">ciss_22270</name>
</gene>
<comment type="subcellular location">
    <subcellularLocation>
        <location evidence="10">Cytoplasm</location>
    </subcellularLocation>
</comment>
<dbReference type="SUPFAM" id="SSF52096">
    <property type="entry name" value="ClpP/crotonase"/>
    <property type="match status" value="1"/>
</dbReference>
<evidence type="ECO:0000256" key="2">
    <source>
        <dbReference type="ARBA" id="ARBA00022516"/>
    </source>
</evidence>
<keyword evidence="4 10" id="KW-0547">Nucleotide-binding</keyword>
<dbReference type="GO" id="GO:0003989">
    <property type="term" value="F:acetyl-CoA carboxylase activity"/>
    <property type="evidence" value="ECO:0007669"/>
    <property type="project" value="InterPro"/>
</dbReference>
<evidence type="ECO:0000313" key="14">
    <source>
        <dbReference type="Proteomes" id="UP000187338"/>
    </source>
</evidence>
<keyword evidence="2 10" id="KW-0444">Lipid biosynthesis</keyword>
<evidence type="ECO:0000256" key="4">
    <source>
        <dbReference type="ARBA" id="ARBA00022741"/>
    </source>
</evidence>
<comment type="similarity">
    <text evidence="10">Belongs to the AccA family.</text>
</comment>
<dbReference type="NCBIfam" id="TIGR00513">
    <property type="entry name" value="accA"/>
    <property type="match status" value="1"/>
</dbReference>
<dbReference type="InterPro" id="IPR001095">
    <property type="entry name" value="Acetyl_CoA_COase_a_su"/>
</dbReference>
<feature type="coiled-coil region" evidence="11">
    <location>
        <begin position="12"/>
        <end position="50"/>
    </location>
</feature>
<comment type="catalytic activity">
    <reaction evidence="9 10">
        <text>N(6)-carboxybiotinyl-L-lysyl-[protein] + acetyl-CoA = N(6)-biotinyl-L-lysyl-[protein] + malonyl-CoA</text>
        <dbReference type="Rhea" id="RHEA:54728"/>
        <dbReference type="Rhea" id="RHEA-COMP:10505"/>
        <dbReference type="Rhea" id="RHEA-COMP:10506"/>
        <dbReference type="ChEBI" id="CHEBI:57288"/>
        <dbReference type="ChEBI" id="CHEBI:57384"/>
        <dbReference type="ChEBI" id="CHEBI:83144"/>
        <dbReference type="ChEBI" id="CHEBI:83145"/>
        <dbReference type="EC" id="2.1.3.15"/>
    </reaction>
</comment>
<dbReference type="PANTHER" id="PTHR42853:SF3">
    <property type="entry name" value="ACETYL-COENZYME A CARBOXYLASE CARBOXYL TRANSFERASE SUBUNIT ALPHA, CHLOROPLASTIC"/>
    <property type="match status" value="1"/>
</dbReference>
<feature type="domain" description="CoA carboxyltransferase C-terminal" evidence="12">
    <location>
        <begin position="36"/>
        <end position="293"/>
    </location>
</feature>
<dbReference type="AlphaFoldDB" id="A0A1L8D5A2"/>
<dbReference type="STRING" id="661089.ciss_22270"/>
<dbReference type="PANTHER" id="PTHR42853">
    <property type="entry name" value="ACETYL-COENZYME A CARBOXYLASE CARBOXYL TRANSFERASE SUBUNIT ALPHA"/>
    <property type="match status" value="1"/>
</dbReference>
<dbReference type="Pfam" id="PF03255">
    <property type="entry name" value="ACCA"/>
    <property type="match status" value="1"/>
</dbReference>
<reference evidence="14" key="1">
    <citation type="submission" date="2016-12" db="EMBL/GenBank/DDBJ databases">
        <title>Draft Genome Sequences od Carboxydothermus pertinax and islandicus, Hydrogenogenic Carboxydotrophic Bacteria.</title>
        <authorList>
            <person name="Fukuyama Y."/>
            <person name="Ohmae K."/>
            <person name="Yoneda Y."/>
            <person name="Yoshida T."/>
            <person name="Sako Y."/>
        </authorList>
    </citation>
    <scope>NUCLEOTIDE SEQUENCE [LARGE SCALE GENOMIC DNA]</scope>
    <source>
        <strain evidence="14">SET</strain>
    </source>
</reference>
<dbReference type="Proteomes" id="UP000187338">
    <property type="component" value="Unassembled WGS sequence"/>
</dbReference>
<dbReference type="PROSITE" id="PS50989">
    <property type="entry name" value="COA_CT_CTER"/>
    <property type="match status" value="1"/>
</dbReference>
<evidence type="ECO:0000256" key="6">
    <source>
        <dbReference type="ARBA" id="ARBA00022840"/>
    </source>
</evidence>
<evidence type="ECO:0000256" key="11">
    <source>
        <dbReference type="SAM" id="Coils"/>
    </source>
</evidence>
<dbReference type="InterPro" id="IPR029045">
    <property type="entry name" value="ClpP/crotonase-like_dom_sf"/>
</dbReference>
<dbReference type="OrthoDB" id="9808023at2"/>
<keyword evidence="6 10" id="KW-0067">ATP-binding</keyword>
<keyword evidence="8 10" id="KW-0275">Fatty acid biosynthesis</keyword>
<accession>A0A1L8D5A2</accession>
<evidence type="ECO:0000256" key="8">
    <source>
        <dbReference type="ARBA" id="ARBA00023160"/>
    </source>
</evidence>
<keyword evidence="11" id="KW-0175">Coiled coil</keyword>
<dbReference type="GO" id="GO:0009317">
    <property type="term" value="C:acetyl-CoA carboxylase complex"/>
    <property type="evidence" value="ECO:0007669"/>
    <property type="project" value="InterPro"/>
</dbReference>
<dbReference type="HAMAP" id="MF_00823">
    <property type="entry name" value="AcetylCoA_CT_alpha"/>
    <property type="match status" value="1"/>
</dbReference>
<dbReference type="GO" id="GO:2001295">
    <property type="term" value="P:malonyl-CoA biosynthetic process"/>
    <property type="evidence" value="ECO:0007669"/>
    <property type="project" value="UniProtKB-UniRule"/>
</dbReference>
<dbReference type="PRINTS" id="PR01069">
    <property type="entry name" value="ACCCTRFRASEA"/>
</dbReference>
<dbReference type="InterPro" id="IPR011763">
    <property type="entry name" value="COA_CT_C"/>
</dbReference>
<sequence length="324" mass="35833">MANFLLEFEKPLVELENKISDLKRFAEEKNIDVSRELELLSARAQQLAKEIYQNLTPWQRVLLARHPERPNTRDYINYLCDDFIELKGDRRFGDDPSIIGGIGIIENIPVTIVGNLKGKDTKENIMRNFGMAHPEGYRKAIRLFKQAEKFGRPVLTFIDTPGAFCGIGAEERGQFQAIAEAIATLISLKTPVLAVITGEGGSGGALALAAGDKLLMLENAVFSVIAPESFAAILWKDSSRAQEASELLKLTSEHLLEFGLIDGIIPEPLGGAHRNPAETLKAVKEEVVKNLQILKETPVEELLRKRFQRYRSIGSGIVEGGVSL</sequence>
<comment type="caution">
    <text evidence="13">The sequence shown here is derived from an EMBL/GenBank/DDBJ whole genome shotgun (WGS) entry which is preliminary data.</text>
</comment>
<dbReference type="GO" id="GO:0006633">
    <property type="term" value="P:fatty acid biosynthetic process"/>
    <property type="evidence" value="ECO:0007669"/>
    <property type="project" value="UniProtKB-KW"/>
</dbReference>
<evidence type="ECO:0000259" key="12">
    <source>
        <dbReference type="PROSITE" id="PS50989"/>
    </source>
</evidence>
<comment type="pathway">
    <text evidence="1 10">Lipid metabolism; malonyl-CoA biosynthesis; malonyl-CoA from acetyl-CoA: step 1/1.</text>
</comment>
<organism evidence="13 14">
    <name type="scientific">Carboxydothermus islandicus</name>
    <dbReference type="NCBI Taxonomy" id="661089"/>
    <lineage>
        <taxon>Bacteria</taxon>
        <taxon>Bacillati</taxon>
        <taxon>Bacillota</taxon>
        <taxon>Clostridia</taxon>
        <taxon>Thermoanaerobacterales</taxon>
        <taxon>Thermoanaerobacteraceae</taxon>
        <taxon>Carboxydothermus</taxon>
    </lineage>
</organism>